<keyword evidence="1" id="KW-1133">Transmembrane helix</keyword>
<feature type="transmembrane region" description="Helical" evidence="1">
    <location>
        <begin position="195"/>
        <end position="212"/>
    </location>
</feature>
<evidence type="ECO:0000313" key="3">
    <source>
        <dbReference type="Proteomes" id="UP000579605"/>
    </source>
</evidence>
<comment type="caution">
    <text evidence="2">The sequence shown here is derived from an EMBL/GenBank/DDBJ whole genome shotgun (WGS) entry which is preliminary data.</text>
</comment>
<name>A0A852Z5P1_9ACTN</name>
<organism evidence="2 3">
    <name type="scientific">Actinopolymorpha rutila</name>
    <dbReference type="NCBI Taxonomy" id="446787"/>
    <lineage>
        <taxon>Bacteria</taxon>
        <taxon>Bacillati</taxon>
        <taxon>Actinomycetota</taxon>
        <taxon>Actinomycetes</taxon>
        <taxon>Propionibacteriales</taxon>
        <taxon>Actinopolymorphaceae</taxon>
        <taxon>Actinopolymorpha</taxon>
    </lineage>
</organism>
<dbReference type="AlphaFoldDB" id="A0A852Z5P1"/>
<proteinExistence type="predicted"/>
<accession>A0A852Z5P1</accession>
<gene>
    <name evidence="2" type="ORF">F4554_000341</name>
</gene>
<feature type="transmembrane region" description="Helical" evidence="1">
    <location>
        <begin position="218"/>
        <end position="238"/>
    </location>
</feature>
<evidence type="ECO:0000256" key="1">
    <source>
        <dbReference type="SAM" id="Phobius"/>
    </source>
</evidence>
<keyword evidence="1" id="KW-0812">Transmembrane</keyword>
<dbReference type="EMBL" id="JACBZH010000001">
    <property type="protein sequence ID" value="NYH87703.1"/>
    <property type="molecule type" value="Genomic_DNA"/>
</dbReference>
<keyword evidence="1" id="KW-0472">Membrane</keyword>
<dbReference type="RefSeq" id="WP_179785724.1">
    <property type="nucleotide sequence ID" value="NZ_BAAARR010000034.1"/>
</dbReference>
<reference evidence="2 3" key="1">
    <citation type="submission" date="2020-07" db="EMBL/GenBank/DDBJ databases">
        <title>Sequencing the genomes of 1000 actinobacteria strains.</title>
        <authorList>
            <person name="Klenk H.-P."/>
        </authorList>
    </citation>
    <scope>NUCLEOTIDE SEQUENCE [LARGE SCALE GENOMIC DNA]</scope>
    <source>
        <strain evidence="2 3">DSM 18448</strain>
    </source>
</reference>
<dbReference type="Proteomes" id="UP000579605">
    <property type="component" value="Unassembled WGS sequence"/>
</dbReference>
<protein>
    <submittedName>
        <fullName evidence="2">Uncharacterized protein</fullName>
    </submittedName>
</protein>
<evidence type="ECO:0000313" key="2">
    <source>
        <dbReference type="EMBL" id="NYH87703.1"/>
    </source>
</evidence>
<sequence>MTSAVVQVPASADTVVEALGTLAPGWRDRTGISHAEGWTSVPMRADAADRFAPLLARLLGTGVLCWQNGAEACRVTFFQPDGDMIGPADTADVEALEAFAKAFARRQVLHVTPTSGGDRTRLLGEASESAASVSDDAAAGHRAHRAFASVLGVPYPAQAAPADSNPSVPVLSEASVLSVAAPLQRRRQLEQARHILKFVVYAAVVGAVASVFEPGWPINALVIAVALILFGIWFGLGWRLKKMRQEQQTAS</sequence>
<keyword evidence="3" id="KW-1185">Reference proteome</keyword>